<dbReference type="STRING" id="1344003.SAMN05445060_3823"/>
<evidence type="ECO:0000313" key="1">
    <source>
        <dbReference type="EMBL" id="SIS21720.1"/>
    </source>
</evidence>
<dbReference type="AlphaFoldDB" id="A0A1N7HAI6"/>
<dbReference type="EMBL" id="FTNT01000013">
    <property type="protein sequence ID" value="SIS21720.1"/>
    <property type="molecule type" value="Genomic_DNA"/>
</dbReference>
<reference evidence="1 2" key="1">
    <citation type="submission" date="2017-01" db="EMBL/GenBank/DDBJ databases">
        <authorList>
            <person name="Mah S.A."/>
            <person name="Swanson W.J."/>
            <person name="Moy G.W."/>
            <person name="Vacquier V.D."/>
        </authorList>
    </citation>
    <scope>NUCLEOTIDE SEQUENCE [LARGE SCALE GENOMIC DNA]</scope>
    <source>
        <strain evidence="1 2">CPCC 203464</strain>
    </source>
</reference>
<keyword evidence="2" id="KW-1185">Reference proteome</keyword>
<gene>
    <name evidence="1" type="ORF">SAMN05445060_3823</name>
</gene>
<evidence type="ECO:0008006" key="3">
    <source>
        <dbReference type="Google" id="ProtNLM"/>
    </source>
</evidence>
<protein>
    <recommendedName>
        <fullName evidence="3">Cell wall assembly regulator SMI1</fullName>
    </recommendedName>
</protein>
<name>A0A1N7HAI6_9NOCA</name>
<organism evidence="1 2">
    <name type="scientific">Williamsia sterculiae</name>
    <dbReference type="NCBI Taxonomy" id="1344003"/>
    <lineage>
        <taxon>Bacteria</taxon>
        <taxon>Bacillati</taxon>
        <taxon>Actinomycetota</taxon>
        <taxon>Actinomycetes</taxon>
        <taxon>Mycobacteriales</taxon>
        <taxon>Nocardiaceae</taxon>
        <taxon>Williamsia</taxon>
    </lineage>
</organism>
<evidence type="ECO:0000313" key="2">
    <source>
        <dbReference type="Proteomes" id="UP000186218"/>
    </source>
</evidence>
<sequence>MGEVRTQWDRLVSVLQQRRAHSTLAAIAPALPEDQVAGVLDASNGVRCRRVYGDLSEWLSCHNGFFDGQWARLFPDLDLLSAAQIAQIWSMMLSTHPAPSGYPLYSGPPAYGFIRQYVPIAERDGYLWVVDGRPGESTHSVIAFDKVDADDDATTWPSIGALLADVATAIDTGEAFDGSTPTIENGELTWR</sequence>
<accession>A0A1N7HAI6</accession>
<proteinExistence type="predicted"/>
<dbReference type="Proteomes" id="UP000186218">
    <property type="component" value="Unassembled WGS sequence"/>
</dbReference>